<dbReference type="GO" id="GO:0005524">
    <property type="term" value="F:ATP binding"/>
    <property type="evidence" value="ECO:0007669"/>
    <property type="project" value="UniProtKB-KW"/>
</dbReference>
<evidence type="ECO:0000256" key="1">
    <source>
        <dbReference type="ARBA" id="ARBA00022741"/>
    </source>
</evidence>
<evidence type="ECO:0000313" key="3">
    <source>
        <dbReference type="EMBL" id="APJ38196.1"/>
    </source>
</evidence>
<dbReference type="EMBL" id="CP017813">
    <property type="protein sequence ID" value="APJ38196.1"/>
    <property type="molecule type" value="Genomic_DNA"/>
</dbReference>
<dbReference type="SUPFAM" id="SSF52540">
    <property type="entry name" value="P-loop containing nucleoside triphosphate hydrolases"/>
    <property type="match status" value="1"/>
</dbReference>
<proteinExistence type="predicted"/>
<dbReference type="Proteomes" id="UP000184322">
    <property type="component" value="Chromosome"/>
</dbReference>
<dbReference type="GO" id="GO:0004140">
    <property type="term" value="F:dephospho-CoA kinase activity"/>
    <property type="evidence" value="ECO:0007669"/>
    <property type="project" value="InterPro"/>
</dbReference>
<dbReference type="CDD" id="cd02022">
    <property type="entry name" value="DPCK"/>
    <property type="match status" value="1"/>
</dbReference>
<dbReference type="InterPro" id="IPR001977">
    <property type="entry name" value="Depp_CoAkinase"/>
</dbReference>
<dbReference type="RefSeq" id="WP_073372201.1">
    <property type="nucleotide sequence ID" value="NZ_CP017813.1"/>
</dbReference>
<sequence>MIAVVGKVASGKSTFLKHLQELGFKIFICDDYVNWLYCNDEQVKLNFINFFGQDVVQNGQINKSFLKEQIKLNPQNLKFIEKVIFPIIFEHLKTHLYDFVEIPVLFTDIVDFSKLFSAIWNLTIDEENHQKFLDSRNVDNFLKSQFIEKKAYFFDEISTFRGIKVVNISLDKRRTSESIKEFLSNQKIYI</sequence>
<dbReference type="Pfam" id="PF01121">
    <property type="entry name" value="CoaE"/>
    <property type="match status" value="1"/>
</dbReference>
<keyword evidence="2" id="KW-0067">ATP-binding</keyword>
<name>A0A1L4FRG7_9BACT</name>
<dbReference type="KEGG" id="mpul:BLA55_00635"/>
<dbReference type="GO" id="GO:0015937">
    <property type="term" value="P:coenzyme A biosynthetic process"/>
    <property type="evidence" value="ECO:0007669"/>
    <property type="project" value="InterPro"/>
</dbReference>
<accession>A0A1L4FRG7</accession>
<dbReference type="STRING" id="48003.BLA55_00635"/>
<dbReference type="OrthoDB" id="399073at2"/>
<dbReference type="Gene3D" id="3.40.50.300">
    <property type="entry name" value="P-loop containing nucleotide triphosphate hydrolases"/>
    <property type="match status" value="1"/>
</dbReference>
<organism evidence="3 4">
    <name type="scientific">Mycoplasmopsis pullorum</name>
    <dbReference type="NCBI Taxonomy" id="48003"/>
    <lineage>
        <taxon>Bacteria</taxon>
        <taxon>Bacillati</taxon>
        <taxon>Mycoplasmatota</taxon>
        <taxon>Mycoplasmoidales</taxon>
        <taxon>Metamycoplasmataceae</taxon>
        <taxon>Mycoplasmopsis</taxon>
    </lineage>
</organism>
<gene>
    <name evidence="3" type="ORF">BLA55_00635</name>
</gene>
<keyword evidence="1" id="KW-0547">Nucleotide-binding</keyword>
<evidence type="ECO:0008006" key="5">
    <source>
        <dbReference type="Google" id="ProtNLM"/>
    </source>
</evidence>
<dbReference type="AlphaFoldDB" id="A0A1L4FRG7"/>
<dbReference type="InterPro" id="IPR027417">
    <property type="entry name" value="P-loop_NTPase"/>
</dbReference>
<evidence type="ECO:0000313" key="4">
    <source>
        <dbReference type="Proteomes" id="UP000184322"/>
    </source>
</evidence>
<keyword evidence="4" id="KW-1185">Reference proteome</keyword>
<reference evidence="4" key="1">
    <citation type="submission" date="2016-10" db="EMBL/GenBank/DDBJ databases">
        <authorList>
            <person name="Beylefeld A."/>
            <person name="Abolnik C."/>
        </authorList>
    </citation>
    <scope>NUCLEOTIDE SEQUENCE [LARGE SCALE GENOMIC DNA]</scope>
    <source>
        <strain evidence="4">B359_6</strain>
    </source>
</reference>
<dbReference type="PROSITE" id="PS51219">
    <property type="entry name" value="DPCK"/>
    <property type="match status" value="1"/>
</dbReference>
<evidence type="ECO:0000256" key="2">
    <source>
        <dbReference type="ARBA" id="ARBA00022840"/>
    </source>
</evidence>
<protein>
    <recommendedName>
        <fullName evidence="5">Dephospho-CoA kinase</fullName>
    </recommendedName>
</protein>